<accession>A0A0B2AI05</accession>
<evidence type="ECO:0000313" key="2">
    <source>
        <dbReference type="Proteomes" id="UP000030982"/>
    </source>
</evidence>
<reference evidence="1 2" key="1">
    <citation type="submission" date="2014-09" db="EMBL/GenBank/DDBJ databases">
        <title>Genome sequence of Sinomonas sp. MUSC 117.</title>
        <authorList>
            <person name="Lee L.-H."/>
        </authorList>
    </citation>
    <scope>NUCLEOTIDE SEQUENCE [LARGE SCALE GENOMIC DNA]</scope>
    <source>
        <strain evidence="1 2">MUSC 117</strain>
    </source>
</reference>
<evidence type="ECO:0000313" key="1">
    <source>
        <dbReference type="EMBL" id="KHL02888.1"/>
    </source>
</evidence>
<organism evidence="1 2">
    <name type="scientific">Sinomonas humi</name>
    <dbReference type="NCBI Taxonomy" id="1338436"/>
    <lineage>
        <taxon>Bacteria</taxon>
        <taxon>Bacillati</taxon>
        <taxon>Actinomycetota</taxon>
        <taxon>Actinomycetes</taxon>
        <taxon>Micrococcales</taxon>
        <taxon>Micrococcaceae</taxon>
        <taxon>Sinomonas</taxon>
    </lineage>
</organism>
<proteinExistence type="predicted"/>
<gene>
    <name evidence="1" type="ORF">LK10_10740</name>
</gene>
<dbReference type="AlphaFoldDB" id="A0A0B2AI05"/>
<dbReference type="EMBL" id="JTDL01000109">
    <property type="protein sequence ID" value="KHL02888.1"/>
    <property type="molecule type" value="Genomic_DNA"/>
</dbReference>
<name>A0A0B2AI05_9MICC</name>
<protein>
    <submittedName>
        <fullName evidence="1">Uncharacterized protein</fullName>
    </submittedName>
</protein>
<comment type="caution">
    <text evidence="1">The sequence shown here is derived from an EMBL/GenBank/DDBJ whole genome shotgun (WGS) entry which is preliminary data.</text>
</comment>
<dbReference type="Proteomes" id="UP000030982">
    <property type="component" value="Unassembled WGS sequence"/>
</dbReference>
<keyword evidence="2" id="KW-1185">Reference proteome</keyword>
<sequence length="65" mass="6674">MATAPARAGKSEPPAVVARRIAAGANKLARYWPARRDGTGSRLAFLRGTAFGRTHKPAKAGGASA</sequence>